<dbReference type="Proteomes" id="UP000064967">
    <property type="component" value="Chromosome"/>
</dbReference>
<reference evidence="1 2" key="1">
    <citation type="submission" date="2015-08" db="EMBL/GenBank/DDBJ databases">
        <authorList>
            <person name="Babu N.S."/>
            <person name="Beckwith C.J."/>
            <person name="Beseler K.G."/>
            <person name="Brison A."/>
            <person name="Carone J.V."/>
            <person name="Caskin T.P."/>
            <person name="Diamond M."/>
            <person name="Durham M.E."/>
            <person name="Foxe J.M."/>
            <person name="Go M."/>
            <person name="Henderson B.A."/>
            <person name="Jones I.B."/>
            <person name="McGettigan J.A."/>
            <person name="Micheletti S.J."/>
            <person name="Nasrallah M.E."/>
            <person name="Ortiz D."/>
            <person name="Piller C.R."/>
            <person name="Privatt S.R."/>
            <person name="Schneider S.L."/>
            <person name="Sharp S."/>
            <person name="Smith T.C."/>
            <person name="Stanton J.D."/>
            <person name="Ullery H.E."/>
            <person name="Wilson R.J."/>
            <person name="Serrano M.G."/>
            <person name="Buck G."/>
            <person name="Lee V."/>
            <person name="Wang Y."/>
            <person name="Carvalho R."/>
            <person name="Voegtly L."/>
            <person name="Shi R."/>
            <person name="Duckworth R."/>
            <person name="Johnson A."/>
            <person name="Loviza R."/>
            <person name="Walstead R."/>
            <person name="Shah Z."/>
            <person name="Kiflezghi M."/>
            <person name="Wade K."/>
            <person name="Ball S.L."/>
            <person name="Bradley K.W."/>
            <person name="Asai D.J."/>
            <person name="Bowman C.A."/>
            <person name="Russell D.A."/>
            <person name="Pope W.H."/>
            <person name="Jacobs-Sera D."/>
            <person name="Hendrix R.W."/>
            <person name="Hatfull G.F."/>
        </authorList>
    </citation>
    <scope>NUCLEOTIDE SEQUENCE [LARGE SCALE GENOMIC DNA]</scope>
    <source>
        <strain evidence="1 2">DSM 27648</strain>
    </source>
</reference>
<dbReference type="KEGG" id="llu:AKJ09_10956"/>
<dbReference type="AlphaFoldDB" id="A0A0K1QEZ3"/>
<name>A0A0K1QEZ3_9BACT</name>
<accession>A0A0K1QEZ3</accession>
<evidence type="ECO:0000313" key="1">
    <source>
        <dbReference type="EMBL" id="AKV04293.1"/>
    </source>
</evidence>
<proteinExistence type="predicted"/>
<dbReference type="EMBL" id="CP012333">
    <property type="protein sequence ID" value="AKV04293.1"/>
    <property type="molecule type" value="Genomic_DNA"/>
</dbReference>
<evidence type="ECO:0000313" key="2">
    <source>
        <dbReference type="Proteomes" id="UP000064967"/>
    </source>
</evidence>
<dbReference type="STRING" id="1391654.AKJ09_10956"/>
<organism evidence="1 2">
    <name type="scientific">Labilithrix luteola</name>
    <dbReference type="NCBI Taxonomy" id="1391654"/>
    <lineage>
        <taxon>Bacteria</taxon>
        <taxon>Pseudomonadati</taxon>
        <taxon>Myxococcota</taxon>
        <taxon>Polyangia</taxon>
        <taxon>Polyangiales</taxon>
        <taxon>Labilitrichaceae</taxon>
        <taxon>Labilithrix</taxon>
    </lineage>
</organism>
<gene>
    <name evidence="1" type="ORF">AKJ09_10956</name>
</gene>
<protein>
    <submittedName>
        <fullName evidence="1">Uncharacterized protein</fullName>
    </submittedName>
</protein>
<sequence length="47" mass="5407">MANAFCNAARRSGRFIALELERFILPPRGSKRRFPRGVKIEMSNDAR</sequence>
<keyword evidence="2" id="KW-1185">Reference proteome</keyword>